<feature type="compositionally biased region" description="Polar residues" evidence="1">
    <location>
        <begin position="26"/>
        <end position="36"/>
    </location>
</feature>
<accession>W6UI88</accession>
<dbReference type="Proteomes" id="UP000019149">
    <property type="component" value="Unassembled WGS sequence"/>
</dbReference>
<protein>
    <submittedName>
        <fullName evidence="2">ATP-dependent transporter</fullName>
    </submittedName>
</protein>
<proteinExistence type="predicted"/>
<dbReference type="CTD" id="36339580"/>
<keyword evidence="3" id="KW-1185">Reference proteome</keyword>
<dbReference type="RefSeq" id="XP_024352386.1">
    <property type="nucleotide sequence ID" value="XM_024493114.1"/>
</dbReference>
<evidence type="ECO:0000313" key="2">
    <source>
        <dbReference type="EMBL" id="EUB61190.1"/>
    </source>
</evidence>
<feature type="region of interest" description="Disordered" evidence="1">
    <location>
        <begin position="1"/>
        <end position="68"/>
    </location>
</feature>
<organism evidence="2 3">
    <name type="scientific">Echinococcus granulosus</name>
    <name type="common">Hydatid tapeworm</name>
    <dbReference type="NCBI Taxonomy" id="6210"/>
    <lineage>
        <taxon>Eukaryota</taxon>
        <taxon>Metazoa</taxon>
        <taxon>Spiralia</taxon>
        <taxon>Lophotrochozoa</taxon>
        <taxon>Platyhelminthes</taxon>
        <taxon>Cestoda</taxon>
        <taxon>Eucestoda</taxon>
        <taxon>Cyclophyllidea</taxon>
        <taxon>Taeniidae</taxon>
        <taxon>Echinococcus</taxon>
        <taxon>Echinococcus granulosus group</taxon>
    </lineage>
</organism>
<comment type="caution">
    <text evidence="2">The sequence shown here is derived from an EMBL/GenBank/DDBJ whole genome shotgun (WGS) entry which is preliminary data.</text>
</comment>
<dbReference type="GeneID" id="36339580"/>
<gene>
    <name evidence="2" type="ORF">EGR_03865</name>
</gene>
<dbReference type="EMBL" id="APAU02000022">
    <property type="protein sequence ID" value="EUB61190.1"/>
    <property type="molecule type" value="Genomic_DNA"/>
</dbReference>
<reference evidence="2 3" key="1">
    <citation type="journal article" date="2013" name="Nat. Genet.">
        <title>The genome of the hydatid tapeworm Echinococcus granulosus.</title>
        <authorList>
            <person name="Zheng H."/>
            <person name="Zhang W."/>
            <person name="Zhang L."/>
            <person name="Zhang Z."/>
            <person name="Li J."/>
            <person name="Lu G."/>
            <person name="Zhu Y."/>
            <person name="Wang Y."/>
            <person name="Huang Y."/>
            <person name="Liu J."/>
            <person name="Kang H."/>
            <person name="Chen J."/>
            <person name="Wang L."/>
            <person name="Chen A."/>
            <person name="Yu S."/>
            <person name="Gao Z."/>
            <person name="Jin L."/>
            <person name="Gu W."/>
            <person name="Wang Z."/>
            <person name="Zhao L."/>
            <person name="Shi B."/>
            <person name="Wen H."/>
            <person name="Lin R."/>
            <person name="Jones M.K."/>
            <person name="Brejova B."/>
            <person name="Vinar T."/>
            <person name="Zhao G."/>
            <person name="McManus D.P."/>
            <person name="Chen Z."/>
            <person name="Zhou Y."/>
            <person name="Wang S."/>
        </authorList>
    </citation>
    <scope>NUCLEOTIDE SEQUENCE [LARGE SCALE GENOMIC DNA]</scope>
</reference>
<dbReference type="STRING" id="6210.W6UI88"/>
<feature type="compositionally biased region" description="Basic and acidic residues" evidence="1">
    <location>
        <begin position="1"/>
        <end position="24"/>
    </location>
</feature>
<sequence>MLAQRRREQMKEYEKQERRLKELKQSGMSAKQAQAKNQREALTRKQGKGKGAQNNGGEGGPADAKQLIAKPKDYVVKFAKQTS</sequence>
<name>W6UI88_ECHGR</name>
<dbReference type="AlphaFoldDB" id="W6UI88"/>
<dbReference type="OrthoDB" id="2110130at2759"/>
<dbReference type="KEGG" id="egl:EGR_03865"/>
<dbReference type="OMA" id="KSMFIQR"/>
<evidence type="ECO:0000256" key="1">
    <source>
        <dbReference type="SAM" id="MobiDB-lite"/>
    </source>
</evidence>
<evidence type="ECO:0000313" key="3">
    <source>
        <dbReference type="Proteomes" id="UP000019149"/>
    </source>
</evidence>